<keyword evidence="3" id="KW-1015">Disulfide bond</keyword>
<accession>A0A0D2X1N1</accession>
<evidence type="ECO:0000259" key="5">
    <source>
        <dbReference type="PROSITE" id="PS51352"/>
    </source>
</evidence>
<sequence length="200" mass="20976">MPNTFLLIPLDLPCSTLLFPPPTSPRLILSFSDKPQNHTPMLLASIASRRFLAASSVAMTAPARMAVAAFSTSAFAAAGAGAGSGSDAASGRVFDVTSEADFQQRVIDAKVPVIVDFWAAWCGPCRALTPTLTRVVGESSTEVHLAKVNVDEVGDIAAKYQISSIPAVFAFKNGAVSDQFVGALPYPKVKSFVDKLASQS</sequence>
<dbReference type="CDD" id="cd02947">
    <property type="entry name" value="TRX_family"/>
    <property type="match status" value="1"/>
</dbReference>
<dbReference type="GO" id="GO:0005737">
    <property type="term" value="C:cytoplasm"/>
    <property type="evidence" value="ECO:0007669"/>
    <property type="project" value="TreeGrafter"/>
</dbReference>
<dbReference type="InterPro" id="IPR005746">
    <property type="entry name" value="Thioredoxin"/>
</dbReference>
<dbReference type="PhylomeDB" id="A0A0D2X1N1"/>
<dbReference type="SUPFAM" id="SSF52833">
    <property type="entry name" value="Thioredoxin-like"/>
    <property type="match status" value="1"/>
</dbReference>
<keyword evidence="4" id="KW-0676">Redox-active center</keyword>
<dbReference type="NCBIfam" id="TIGR01068">
    <property type="entry name" value="thioredoxin"/>
    <property type="match status" value="1"/>
</dbReference>
<dbReference type="OrthoDB" id="2121326at2759"/>
<dbReference type="Pfam" id="PF00085">
    <property type="entry name" value="Thioredoxin"/>
    <property type="match status" value="1"/>
</dbReference>
<dbReference type="PANTHER" id="PTHR45663">
    <property type="entry name" value="GEO12009P1"/>
    <property type="match status" value="1"/>
</dbReference>
<gene>
    <name evidence="6" type="ORF">CAOG_002287</name>
</gene>
<evidence type="ECO:0000256" key="1">
    <source>
        <dbReference type="ARBA" id="ARBA00022448"/>
    </source>
</evidence>
<evidence type="ECO:0000256" key="3">
    <source>
        <dbReference type="ARBA" id="ARBA00023157"/>
    </source>
</evidence>
<protein>
    <submittedName>
        <fullName evidence="6">Thioredoxin</fullName>
    </submittedName>
</protein>
<dbReference type="InterPro" id="IPR036249">
    <property type="entry name" value="Thioredoxin-like_sf"/>
</dbReference>
<dbReference type="Proteomes" id="UP000008743">
    <property type="component" value="Unassembled WGS sequence"/>
</dbReference>
<dbReference type="InterPro" id="IPR013766">
    <property type="entry name" value="Thioredoxin_domain"/>
</dbReference>
<keyword evidence="2" id="KW-0249">Electron transport</keyword>
<name>A0A0D2X1N1_CAPO3</name>
<evidence type="ECO:0000313" key="7">
    <source>
        <dbReference type="Proteomes" id="UP000008743"/>
    </source>
</evidence>
<dbReference type="PRINTS" id="PR00421">
    <property type="entry name" value="THIOREDOXIN"/>
</dbReference>
<organism evidence="6 7">
    <name type="scientific">Capsaspora owczarzaki (strain ATCC 30864)</name>
    <dbReference type="NCBI Taxonomy" id="595528"/>
    <lineage>
        <taxon>Eukaryota</taxon>
        <taxon>Filasterea</taxon>
        <taxon>Capsaspora</taxon>
    </lineage>
</organism>
<keyword evidence="1" id="KW-0813">Transport</keyword>
<proteinExistence type="predicted"/>
<evidence type="ECO:0000313" key="6">
    <source>
        <dbReference type="EMBL" id="KJE91099.1"/>
    </source>
</evidence>
<dbReference type="EMBL" id="KE346362">
    <property type="protein sequence ID" value="KJE91099.1"/>
    <property type="molecule type" value="Genomic_DNA"/>
</dbReference>
<evidence type="ECO:0000256" key="2">
    <source>
        <dbReference type="ARBA" id="ARBA00022982"/>
    </source>
</evidence>
<reference evidence="7" key="1">
    <citation type="submission" date="2011-02" db="EMBL/GenBank/DDBJ databases">
        <title>The Genome Sequence of Capsaspora owczarzaki ATCC 30864.</title>
        <authorList>
            <person name="Russ C."/>
            <person name="Cuomo C."/>
            <person name="Burger G."/>
            <person name="Gray M.W."/>
            <person name="Holland P.W.H."/>
            <person name="King N."/>
            <person name="Lang F.B.F."/>
            <person name="Roger A.J."/>
            <person name="Ruiz-Trillo I."/>
            <person name="Young S.K."/>
            <person name="Zeng Q."/>
            <person name="Gargeya S."/>
            <person name="Alvarado L."/>
            <person name="Berlin A."/>
            <person name="Chapman S.B."/>
            <person name="Chen Z."/>
            <person name="Freedman E."/>
            <person name="Gellesch M."/>
            <person name="Goldberg J."/>
            <person name="Griggs A."/>
            <person name="Gujja S."/>
            <person name="Heilman E."/>
            <person name="Heiman D."/>
            <person name="Howarth C."/>
            <person name="Mehta T."/>
            <person name="Neiman D."/>
            <person name="Pearson M."/>
            <person name="Roberts A."/>
            <person name="Saif S."/>
            <person name="Shea T."/>
            <person name="Shenoy N."/>
            <person name="Sisk P."/>
            <person name="Stolte C."/>
            <person name="Sykes S."/>
            <person name="White J."/>
            <person name="Yandava C."/>
            <person name="Haas B."/>
            <person name="Nusbaum C."/>
            <person name="Birren B."/>
        </authorList>
    </citation>
    <scope>NUCLEOTIDE SEQUENCE</scope>
    <source>
        <strain evidence="7">ATCC 30864</strain>
    </source>
</reference>
<dbReference type="eggNOG" id="KOG0910">
    <property type="taxonomic scope" value="Eukaryota"/>
</dbReference>
<dbReference type="InterPro" id="IPR017937">
    <property type="entry name" value="Thioredoxin_CS"/>
</dbReference>
<dbReference type="FunFam" id="3.40.30.10:FF:000001">
    <property type="entry name" value="Thioredoxin"/>
    <property type="match status" value="1"/>
</dbReference>
<keyword evidence="7" id="KW-1185">Reference proteome</keyword>
<evidence type="ECO:0000256" key="4">
    <source>
        <dbReference type="ARBA" id="ARBA00023284"/>
    </source>
</evidence>
<dbReference type="GO" id="GO:0015035">
    <property type="term" value="F:protein-disulfide reductase activity"/>
    <property type="evidence" value="ECO:0007669"/>
    <property type="project" value="InterPro"/>
</dbReference>
<dbReference type="InParanoid" id="A0A0D2X1N1"/>
<dbReference type="STRING" id="595528.A0A0D2X1N1"/>
<dbReference type="AlphaFoldDB" id="A0A0D2X1N1"/>
<dbReference type="PROSITE" id="PS00194">
    <property type="entry name" value="THIOREDOXIN_1"/>
    <property type="match status" value="1"/>
</dbReference>
<feature type="domain" description="Thioredoxin" evidence="5">
    <location>
        <begin position="74"/>
        <end position="198"/>
    </location>
</feature>
<dbReference type="PROSITE" id="PS51352">
    <property type="entry name" value="THIOREDOXIN_2"/>
    <property type="match status" value="1"/>
</dbReference>
<dbReference type="Gene3D" id="3.40.30.10">
    <property type="entry name" value="Glutaredoxin"/>
    <property type="match status" value="1"/>
</dbReference>
<dbReference type="PANTHER" id="PTHR45663:SF11">
    <property type="entry name" value="GEO12009P1"/>
    <property type="match status" value="1"/>
</dbReference>